<dbReference type="Pfam" id="PF07081">
    <property type="entry name" value="DUF1349"/>
    <property type="match status" value="1"/>
</dbReference>
<evidence type="ECO:0000313" key="2">
    <source>
        <dbReference type="Proteomes" id="UP000243591"/>
    </source>
</evidence>
<dbReference type="Gene3D" id="2.60.120.200">
    <property type="match status" value="1"/>
</dbReference>
<dbReference type="InterPro" id="IPR013320">
    <property type="entry name" value="ConA-like_dom_sf"/>
</dbReference>
<dbReference type="PANTHER" id="PTHR35332">
    <property type="entry name" value="REGULATION OF ENOLASE PROTEIN 1"/>
    <property type="match status" value="1"/>
</dbReference>
<keyword evidence="2" id="KW-1185">Reference proteome</keyword>
<organism evidence="1 2">
    <name type="scientific">Brochothrix thermosphacta</name>
    <name type="common">Microbacterium thermosphactum</name>
    <dbReference type="NCBI Taxonomy" id="2756"/>
    <lineage>
        <taxon>Bacteria</taxon>
        <taxon>Bacillati</taxon>
        <taxon>Bacillota</taxon>
        <taxon>Bacilli</taxon>
        <taxon>Bacillales</taxon>
        <taxon>Listeriaceae</taxon>
        <taxon>Brochothrix</taxon>
    </lineage>
</organism>
<dbReference type="RefSeq" id="WP_051535953.1">
    <property type="nucleotide sequence ID" value="NZ_CP023483.1"/>
</dbReference>
<dbReference type="Proteomes" id="UP000243591">
    <property type="component" value="Chromosome"/>
</dbReference>
<proteinExistence type="predicted"/>
<dbReference type="OrthoDB" id="9814707at2"/>
<sequence>MTFNDLYPTMSWYNAPAEMQVDTEKELLIVTTKKDTDFWQQTHYGFKRDDGHFLSTEAVDNFLFSVKIKMLPQQRYDQAGLMLRLDEGNWAKTSVEYIPEADNKLGSVVTKDGFSDWATMAVPDRDSYYFRIIKIRETVYVATSIEGEKWETIRLFHMEPTAEPLQIGVYACSPQGDKLEVEMSELHYEKGFADKEEAYT</sequence>
<dbReference type="KEGG" id="bths:CNY62_05035"/>
<dbReference type="PIRSF" id="PIRSF022704">
    <property type="entry name" value="UCP022704"/>
    <property type="match status" value="1"/>
</dbReference>
<dbReference type="InterPro" id="IPR009784">
    <property type="entry name" value="DUF1349"/>
</dbReference>
<evidence type="ECO:0000313" key="1">
    <source>
        <dbReference type="EMBL" id="ATF25809.1"/>
    </source>
</evidence>
<dbReference type="SUPFAM" id="SSF49899">
    <property type="entry name" value="Concanavalin A-like lectins/glucanases"/>
    <property type="match status" value="1"/>
</dbReference>
<dbReference type="EMBL" id="CP023483">
    <property type="protein sequence ID" value="ATF25809.1"/>
    <property type="molecule type" value="Genomic_DNA"/>
</dbReference>
<dbReference type="STRING" id="2756.BFR44_06825"/>
<accession>A0A1D2LBB2</accession>
<name>A0A1D2LBB2_BROTH</name>
<reference evidence="1 2" key="1">
    <citation type="submission" date="2017-09" db="EMBL/GenBank/DDBJ databases">
        <title>Complete Genome Sequences of Two Strains of the Meat Spoilage Bacterium Brochothrix thermosphacta Isolated from Ground Chicken.</title>
        <authorList>
            <person name="Paoli G.C."/>
            <person name="Wijey C."/>
            <person name="Chen C.-Y."/>
            <person name="Nguyen L."/>
            <person name="Yan X."/>
            <person name="Irwin P.L."/>
        </authorList>
    </citation>
    <scope>NUCLEOTIDE SEQUENCE [LARGE SCALE GENOMIC DNA]</scope>
    <source>
        <strain evidence="1 2">BI</strain>
    </source>
</reference>
<protein>
    <submittedName>
        <fullName evidence="1">DUF1349 domain-containing protein</fullName>
    </submittedName>
</protein>
<dbReference type="PANTHER" id="PTHR35332:SF2">
    <property type="entry name" value="REGULATION OF ENOLASE PROTEIN 1"/>
    <property type="match status" value="1"/>
</dbReference>
<gene>
    <name evidence="1" type="ORF">CNY62_05035</name>
</gene>
<dbReference type="AlphaFoldDB" id="A0A1D2LBB2"/>
<dbReference type="InterPro" id="IPR015987">
    <property type="entry name" value="UCP022704"/>
</dbReference>